<keyword evidence="1" id="KW-0812">Transmembrane</keyword>
<dbReference type="PANTHER" id="PTHR41795:SF1">
    <property type="entry name" value="EXOPOLYSACCHARIDE SYNTHESIS PROTEIN"/>
    <property type="match status" value="1"/>
</dbReference>
<accession>A0A2W5HIV5</accession>
<reference evidence="2 3" key="1">
    <citation type="submission" date="2017-08" db="EMBL/GenBank/DDBJ databases">
        <title>Infants hospitalized years apart are colonized by the same room-sourced microbial strains.</title>
        <authorList>
            <person name="Brooks B."/>
            <person name="Olm M.R."/>
            <person name="Firek B.A."/>
            <person name="Baker R."/>
            <person name="Thomas B.C."/>
            <person name="Morowitz M.J."/>
            <person name="Banfield J.F."/>
        </authorList>
    </citation>
    <scope>NUCLEOTIDE SEQUENCE [LARGE SCALE GENOMIC DNA]</scope>
    <source>
        <strain evidence="2">S2_006_000_R2_64</strain>
    </source>
</reference>
<keyword evidence="1" id="KW-1133">Transmembrane helix</keyword>
<feature type="transmembrane region" description="Helical" evidence="1">
    <location>
        <begin position="122"/>
        <end position="143"/>
    </location>
</feature>
<dbReference type="Proteomes" id="UP000249739">
    <property type="component" value="Unassembled WGS sequence"/>
</dbReference>
<evidence type="ECO:0000313" key="2">
    <source>
        <dbReference type="EMBL" id="PZP55602.1"/>
    </source>
</evidence>
<name>A0A2W5HIV5_9BACT</name>
<proteinExistence type="predicted"/>
<gene>
    <name evidence="2" type="ORF">DI586_06350</name>
</gene>
<evidence type="ECO:0008006" key="4">
    <source>
        <dbReference type="Google" id="ProtNLM"/>
    </source>
</evidence>
<dbReference type="EMBL" id="QFOT01000060">
    <property type="protein sequence ID" value="PZP55602.1"/>
    <property type="molecule type" value="Genomic_DNA"/>
</dbReference>
<comment type="caution">
    <text evidence="2">The sequence shown here is derived from an EMBL/GenBank/DDBJ whole genome shotgun (WGS) entry which is preliminary data.</text>
</comment>
<organism evidence="2 3">
    <name type="scientific">Micavibrio aeruginosavorus</name>
    <dbReference type="NCBI Taxonomy" id="349221"/>
    <lineage>
        <taxon>Bacteria</taxon>
        <taxon>Pseudomonadati</taxon>
        <taxon>Bdellovibrionota</taxon>
        <taxon>Bdellovibrionia</taxon>
        <taxon>Bdellovibrionales</taxon>
        <taxon>Pseudobdellovibrionaceae</taxon>
        <taxon>Micavibrio</taxon>
    </lineage>
</organism>
<evidence type="ECO:0000313" key="3">
    <source>
        <dbReference type="Proteomes" id="UP000249739"/>
    </source>
</evidence>
<sequence length="189" mass="21343">MRSTLLTIENMFSSSDKVALSNFIGRFGPDSFLVLIFILISPNLIPFLSQFGIAELTSGMVCLISLQLMTGREMPWLPQKMANREMSCKKIAIVGDRVFPVLYKLDLLTQPRLKMLSDVRMYRFYGLMFFILAMLILLPLPFFNYAPAVVIMLSVIGLLNRDGFFLLAGLSMFMIILTGLTFTLAAMIM</sequence>
<dbReference type="InterPro" id="IPR010331">
    <property type="entry name" value="ExoD"/>
</dbReference>
<evidence type="ECO:0000256" key="1">
    <source>
        <dbReference type="SAM" id="Phobius"/>
    </source>
</evidence>
<dbReference type="Pfam" id="PF06055">
    <property type="entry name" value="ExoD"/>
    <property type="match status" value="1"/>
</dbReference>
<dbReference type="PANTHER" id="PTHR41795">
    <property type="entry name" value="EXOPOLYSACCHARIDE SYNTHESIS PROTEIN"/>
    <property type="match status" value="1"/>
</dbReference>
<dbReference type="AlphaFoldDB" id="A0A2W5HIV5"/>
<keyword evidence="1" id="KW-0472">Membrane</keyword>
<dbReference type="PIRSF" id="PIRSF033239">
    <property type="entry name" value="ExoD"/>
    <property type="match status" value="1"/>
</dbReference>
<protein>
    <recommendedName>
        <fullName evidence="4">Exopolysaccharide biosynthesis protein</fullName>
    </recommendedName>
</protein>
<feature type="transmembrane region" description="Helical" evidence="1">
    <location>
        <begin position="163"/>
        <end position="188"/>
    </location>
</feature>